<reference evidence="6" key="1">
    <citation type="journal article" date="2019" name="Int. J. Syst. Evol. Microbiol.">
        <title>The Global Catalogue of Microorganisms (GCM) 10K type strain sequencing project: providing services to taxonomists for standard genome sequencing and annotation.</title>
        <authorList>
            <consortium name="The Broad Institute Genomics Platform"/>
            <consortium name="The Broad Institute Genome Sequencing Center for Infectious Disease"/>
            <person name="Wu L."/>
            <person name="Ma J."/>
        </authorList>
    </citation>
    <scope>NUCLEOTIDE SEQUENCE [LARGE SCALE GENOMIC DNA]</scope>
    <source>
        <strain evidence="6">JCM 17326</strain>
    </source>
</reference>
<evidence type="ECO:0000259" key="4">
    <source>
        <dbReference type="Pfam" id="PF01494"/>
    </source>
</evidence>
<dbReference type="Gene3D" id="3.30.70.2450">
    <property type="match status" value="1"/>
</dbReference>
<dbReference type="SUPFAM" id="SSF51905">
    <property type="entry name" value="FAD/NAD(P)-binding domain"/>
    <property type="match status" value="1"/>
</dbReference>
<evidence type="ECO:0000313" key="5">
    <source>
        <dbReference type="EMBL" id="GAA3598365.1"/>
    </source>
</evidence>
<accession>A0ABP6Z5T7</accession>
<keyword evidence="5" id="KW-0503">Monooxygenase</keyword>
<feature type="domain" description="FAD-binding" evidence="4">
    <location>
        <begin position="3"/>
        <end position="334"/>
    </location>
</feature>
<evidence type="ECO:0000256" key="2">
    <source>
        <dbReference type="ARBA" id="ARBA00022630"/>
    </source>
</evidence>
<dbReference type="RefSeq" id="WP_345572810.1">
    <property type="nucleotide sequence ID" value="NZ_BAABDQ010000033.1"/>
</dbReference>
<keyword evidence="6" id="KW-1185">Reference proteome</keyword>
<dbReference type="InterPro" id="IPR050641">
    <property type="entry name" value="RIFMO-like"/>
</dbReference>
<keyword evidence="2" id="KW-0285">Flavoprotein</keyword>
<evidence type="ECO:0000256" key="3">
    <source>
        <dbReference type="ARBA" id="ARBA00022827"/>
    </source>
</evidence>
<dbReference type="PRINTS" id="PR00420">
    <property type="entry name" value="RNGMNOXGNASE"/>
</dbReference>
<sequence length="482" mass="51478">MDPVIIVGAGPTGLWLAAELRLHDVPVTVLETREERNPHSKAITIHPRTLELLAMRGIAGRFVSAGTRIPTGHFGSLSQRMDFGVLDTAYPFTLFLPQVHTEELLEEHATALGATVLRGHRVTGLEQAADAVTVLVAGPDRPYSLRASYVAGCDGTRSTVRRAAGIGFPGSEATVWGWLGDVVLDEPPAGPLSVSGPEGGVMALPLPGGVHRFVGMTVDDLRSDRPGELTLEEVRAKVVRVLGRDFGMRDPRWLSRFGNAARQATDYRRGRILLAGDAAHMHFPAGGVGLNVGLQDAANLGWKLAATVRGTAPAGLLDTYHAERHPVGAELLRHTQAQTALLTAFSDDGQALRALLSSLIAEVPELSRTLAERLAALDVRYDPPDPGTAHPLTGTRAPDLAFADDDRTLYALMRTGRHVLLDLTDDAPLEDSAPPEGGATSWNADRHRVRLADPAGAWATARAVLIRPDGHVAWAVSAAARR</sequence>
<name>A0ABP6Z5T7_9ACTN</name>
<keyword evidence="5" id="KW-0560">Oxidoreductase</keyword>
<comment type="caution">
    <text evidence="5">The sequence shown here is derived from an EMBL/GenBank/DDBJ whole genome shotgun (WGS) entry which is preliminary data.</text>
</comment>
<organism evidence="5 6">
    <name type="scientific">Nonomuraea rosea</name>
    <dbReference type="NCBI Taxonomy" id="638574"/>
    <lineage>
        <taxon>Bacteria</taxon>
        <taxon>Bacillati</taxon>
        <taxon>Actinomycetota</taxon>
        <taxon>Actinomycetes</taxon>
        <taxon>Streptosporangiales</taxon>
        <taxon>Streptosporangiaceae</taxon>
        <taxon>Nonomuraea</taxon>
    </lineage>
</organism>
<keyword evidence="3" id="KW-0274">FAD</keyword>
<dbReference type="Gene3D" id="3.40.30.120">
    <property type="match status" value="1"/>
</dbReference>
<dbReference type="Proteomes" id="UP001500630">
    <property type="component" value="Unassembled WGS sequence"/>
</dbReference>
<dbReference type="PANTHER" id="PTHR43004">
    <property type="entry name" value="TRK SYSTEM POTASSIUM UPTAKE PROTEIN"/>
    <property type="match status" value="1"/>
</dbReference>
<protein>
    <submittedName>
        <fullName evidence="5">Monooxygenase</fullName>
    </submittedName>
</protein>
<evidence type="ECO:0000313" key="6">
    <source>
        <dbReference type="Proteomes" id="UP001500630"/>
    </source>
</evidence>
<evidence type="ECO:0000256" key="1">
    <source>
        <dbReference type="ARBA" id="ARBA00001974"/>
    </source>
</evidence>
<dbReference type="PANTHER" id="PTHR43004:SF19">
    <property type="entry name" value="BINDING MONOOXYGENASE, PUTATIVE (JCVI)-RELATED"/>
    <property type="match status" value="1"/>
</dbReference>
<dbReference type="GO" id="GO:0004497">
    <property type="term" value="F:monooxygenase activity"/>
    <property type="evidence" value="ECO:0007669"/>
    <property type="project" value="UniProtKB-KW"/>
</dbReference>
<dbReference type="Pfam" id="PF21274">
    <property type="entry name" value="Rng_hyd_C"/>
    <property type="match status" value="1"/>
</dbReference>
<dbReference type="InterPro" id="IPR036188">
    <property type="entry name" value="FAD/NAD-bd_sf"/>
</dbReference>
<comment type="cofactor">
    <cofactor evidence="1">
        <name>FAD</name>
        <dbReference type="ChEBI" id="CHEBI:57692"/>
    </cofactor>
</comment>
<proteinExistence type="predicted"/>
<dbReference type="EMBL" id="BAABDQ010000033">
    <property type="protein sequence ID" value="GAA3598365.1"/>
    <property type="molecule type" value="Genomic_DNA"/>
</dbReference>
<dbReference type="InterPro" id="IPR002938">
    <property type="entry name" value="FAD-bd"/>
</dbReference>
<gene>
    <name evidence="5" type="ORF">GCM10022419_097240</name>
</gene>
<dbReference type="Pfam" id="PF01494">
    <property type="entry name" value="FAD_binding_3"/>
    <property type="match status" value="1"/>
</dbReference>
<dbReference type="Gene3D" id="3.50.50.60">
    <property type="entry name" value="FAD/NAD(P)-binding domain"/>
    <property type="match status" value="1"/>
</dbReference>